<dbReference type="AlphaFoldDB" id="A0A7U8G944"/>
<feature type="chain" id="PRO_5031087263" evidence="1">
    <location>
        <begin position="24"/>
        <end position="142"/>
    </location>
</feature>
<evidence type="ECO:0000313" key="2">
    <source>
        <dbReference type="EMBL" id="EAJ1622525.1"/>
    </source>
</evidence>
<comment type="caution">
    <text evidence="2">The sequence shown here is derived from an EMBL/GenBank/DDBJ whole genome shotgun (WGS) entry which is preliminary data.</text>
</comment>
<dbReference type="Proteomes" id="UP000535305">
    <property type="component" value="Unassembled WGS sequence"/>
</dbReference>
<dbReference type="RefSeq" id="WP_039883067.1">
    <property type="nucleotide sequence ID" value="NZ_JAPMPU010000010.1"/>
</dbReference>
<evidence type="ECO:0000256" key="1">
    <source>
        <dbReference type="SAM" id="SignalP"/>
    </source>
</evidence>
<name>A0A7U8G944_CAMUP</name>
<evidence type="ECO:0000313" key="3">
    <source>
        <dbReference type="Proteomes" id="UP000535305"/>
    </source>
</evidence>
<dbReference type="EMBL" id="AABVLA010000036">
    <property type="protein sequence ID" value="EAJ1622525.1"/>
    <property type="molecule type" value="Genomic_DNA"/>
</dbReference>
<keyword evidence="3" id="KW-1185">Reference proteome</keyword>
<dbReference type="SUPFAM" id="SSF52833">
    <property type="entry name" value="Thioredoxin-like"/>
    <property type="match status" value="1"/>
</dbReference>
<organism evidence="2 3">
    <name type="scientific">Campylobacter upsaliensis</name>
    <dbReference type="NCBI Taxonomy" id="28080"/>
    <lineage>
        <taxon>Bacteria</taxon>
        <taxon>Pseudomonadati</taxon>
        <taxon>Campylobacterota</taxon>
        <taxon>Epsilonproteobacteria</taxon>
        <taxon>Campylobacterales</taxon>
        <taxon>Campylobacteraceae</taxon>
        <taxon>Campylobacter</taxon>
    </lineage>
</organism>
<accession>A0A7U8G944</accession>
<feature type="signal peptide" evidence="1">
    <location>
        <begin position="1"/>
        <end position="23"/>
    </location>
</feature>
<gene>
    <name evidence="2" type="ORF">CT510_07765</name>
</gene>
<dbReference type="InterPro" id="IPR036249">
    <property type="entry name" value="Thioredoxin-like_sf"/>
</dbReference>
<proteinExistence type="predicted"/>
<keyword evidence="1" id="KW-0732">Signal</keyword>
<dbReference type="Gene3D" id="3.40.30.10">
    <property type="entry name" value="Glutaredoxin"/>
    <property type="match status" value="1"/>
</dbReference>
<sequence>MMKTIKILCLALLLALSPLSLEAKIYEDIYVAQKQALKEAKLMVFFVVSNRCQYCHKLLNDVMNNAGLMKYLDDNFIVSIADLENGGVIPKDLIFKGVTPTTYILTPTGIVIGTPIEGAIESNMLFTLLKGLEEYKKERLGF</sequence>
<protein>
    <submittedName>
        <fullName evidence="2">Thioredoxin family protein</fullName>
    </submittedName>
</protein>
<reference evidence="2 3" key="1">
    <citation type="submission" date="2018-06" db="EMBL/GenBank/DDBJ databases">
        <authorList>
            <consortium name="PulseNet: The National Subtyping Network for Foodborne Disease Surveillance"/>
            <person name="Tarr C.L."/>
            <person name="Trees E."/>
            <person name="Katz L.S."/>
            <person name="Carleton-Romer H.A."/>
            <person name="Stroika S."/>
            <person name="Kucerova Z."/>
            <person name="Roache K.F."/>
            <person name="Sabol A.L."/>
            <person name="Besser J."/>
            <person name="Gerner-Smidt P."/>
        </authorList>
    </citation>
    <scope>NUCLEOTIDE SEQUENCE [LARGE SCALE GENOMIC DNA]</scope>
    <source>
        <strain evidence="2 3">PNUSAC003104</strain>
    </source>
</reference>